<dbReference type="AlphaFoldDB" id="A0A2D0WUF4"/>
<accession>A0A2D0WUF4</accession>
<feature type="domain" description="RNA polymerase Rpb2" evidence="12">
    <location>
        <begin position="983"/>
        <end position="1058"/>
    </location>
</feature>
<dbReference type="InterPro" id="IPR007121">
    <property type="entry name" value="RNA_pol_bsu_CS"/>
</dbReference>
<evidence type="ECO:0000256" key="6">
    <source>
        <dbReference type="ARBA" id="ARBA00023163"/>
    </source>
</evidence>
<evidence type="ECO:0000256" key="3">
    <source>
        <dbReference type="ARBA" id="ARBA00022478"/>
    </source>
</evidence>
<dbReference type="InterPro" id="IPR014724">
    <property type="entry name" value="RNA_pol_RPB2_OB-fold"/>
</dbReference>
<dbReference type="NCBIfam" id="NF001616">
    <property type="entry name" value="PRK00405.1"/>
    <property type="match status" value="1"/>
</dbReference>
<evidence type="ECO:0000259" key="12">
    <source>
        <dbReference type="Pfam" id="PF04560"/>
    </source>
</evidence>
<dbReference type="InterPro" id="IPR037033">
    <property type="entry name" value="DNA-dir_RNAP_su2_hyb_sf"/>
</dbReference>
<gene>
    <name evidence="8 15" type="primary">rpoB</name>
    <name evidence="15" type="ORF">AdDiCp058</name>
</gene>
<keyword evidence="4 8" id="KW-0808">Transferase</keyword>
<comment type="function">
    <text evidence="1 8 10">DNA-dependent RNA polymerase catalyzes the transcription of DNA into RNA using the four ribonucleoside triphosphates as substrates.</text>
</comment>
<keyword evidence="6 8" id="KW-0804">Transcription</keyword>
<keyword evidence="15" id="KW-0150">Chloroplast</keyword>
<comment type="catalytic activity">
    <reaction evidence="7 8 10">
        <text>RNA(n) + a ribonucleoside 5'-triphosphate = RNA(n+1) + diphosphate</text>
        <dbReference type="Rhea" id="RHEA:21248"/>
        <dbReference type="Rhea" id="RHEA-COMP:14527"/>
        <dbReference type="Rhea" id="RHEA-COMP:17342"/>
        <dbReference type="ChEBI" id="CHEBI:33019"/>
        <dbReference type="ChEBI" id="CHEBI:61557"/>
        <dbReference type="ChEBI" id="CHEBI:140395"/>
        <dbReference type="EC" id="2.7.7.6"/>
    </reaction>
</comment>
<dbReference type="HAMAP" id="MF_01321">
    <property type="entry name" value="RNApol_bact_RpoB"/>
    <property type="match status" value="1"/>
</dbReference>
<evidence type="ECO:0000313" key="15">
    <source>
        <dbReference type="EMBL" id="ARO35047.1"/>
    </source>
</evidence>
<dbReference type="Gene3D" id="3.90.1800.10">
    <property type="entry name" value="RNA polymerase alpha subunit dimerisation domain"/>
    <property type="match status" value="1"/>
</dbReference>
<evidence type="ECO:0000259" key="13">
    <source>
        <dbReference type="Pfam" id="PF04561"/>
    </source>
</evidence>
<dbReference type="Gene3D" id="3.90.1100.10">
    <property type="match status" value="1"/>
</dbReference>
<dbReference type="InterPro" id="IPR007645">
    <property type="entry name" value="RNA_pol_Rpb2_3"/>
</dbReference>
<dbReference type="InterPro" id="IPR037034">
    <property type="entry name" value="RNA_pol_Rpb2_2_sf"/>
</dbReference>
<evidence type="ECO:0000256" key="9">
    <source>
        <dbReference type="RuleBase" id="RU000434"/>
    </source>
</evidence>
<feature type="domain" description="RNA polymerase Rpb2" evidence="14">
    <location>
        <begin position="378"/>
        <end position="445"/>
    </location>
</feature>
<dbReference type="GO" id="GO:0006351">
    <property type="term" value="P:DNA-templated transcription"/>
    <property type="evidence" value="ECO:0007669"/>
    <property type="project" value="UniProtKB-UniRule"/>
</dbReference>
<protein>
    <recommendedName>
        <fullName evidence="8">DNA-directed RNA polymerase subunit beta</fullName>
        <ecNumber evidence="8">2.7.7.6</ecNumber>
    </recommendedName>
    <alternativeName>
        <fullName evidence="8">PEP</fullName>
    </alternativeName>
    <alternativeName>
        <fullName evidence="8">Plastid-encoded RNA polymerase subunit beta</fullName>
        <shortName evidence="8">RNA polymerase subunit beta</shortName>
    </alternativeName>
</protein>
<dbReference type="InterPro" id="IPR042107">
    <property type="entry name" value="DNA-dir_RNA_pol_bsu_ext_1_sf"/>
</dbReference>
<evidence type="ECO:0000259" key="11">
    <source>
        <dbReference type="Pfam" id="PF00562"/>
    </source>
</evidence>
<dbReference type="GO" id="GO:0009507">
    <property type="term" value="C:chloroplast"/>
    <property type="evidence" value="ECO:0007669"/>
    <property type="project" value="UniProtKB-SubCell"/>
</dbReference>
<dbReference type="Gene3D" id="2.40.270.10">
    <property type="entry name" value="DNA-directed RNA polymerase, subunit 2, domain 6"/>
    <property type="match status" value="2"/>
</dbReference>
<evidence type="ECO:0000256" key="2">
    <source>
        <dbReference type="ARBA" id="ARBA00006835"/>
    </source>
</evidence>
<dbReference type="GO" id="GO:0032549">
    <property type="term" value="F:ribonucleoside binding"/>
    <property type="evidence" value="ECO:0007669"/>
    <property type="project" value="InterPro"/>
</dbReference>
<dbReference type="Pfam" id="PF04560">
    <property type="entry name" value="RNA_pol_Rpb2_7"/>
    <property type="match status" value="1"/>
</dbReference>
<evidence type="ECO:0000256" key="7">
    <source>
        <dbReference type="ARBA" id="ARBA00048552"/>
    </source>
</evidence>
<dbReference type="GeneID" id="34926866"/>
<evidence type="ECO:0000256" key="8">
    <source>
        <dbReference type="HAMAP-Rule" id="MF_01321"/>
    </source>
</evidence>
<evidence type="ECO:0000256" key="5">
    <source>
        <dbReference type="ARBA" id="ARBA00022695"/>
    </source>
</evidence>
<evidence type="ECO:0000259" key="14">
    <source>
        <dbReference type="Pfam" id="PF04565"/>
    </source>
</evidence>
<dbReference type="EC" id="2.7.7.6" evidence="8"/>
<evidence type="ECO:0000256" key="10">
    <source>
        <dbReference type="RuleBase" id="RU363031"/>
    </source>
</evidence>
<reference evidence="15" key="2">
    <citation type="journal article" date="2017" name="PLoS ONE">
        <title>The complete chloroplast genome sequences of three Adenophora species and comparative analysis with Campanuloid species (Campanulaceae).</title>
        <authorList>
            <person name="Cheon K.S."/>
            <person name="Kim K.A."/>
            <person name="Yoo K.O."/>
        </authorList>
    </citation>
    <scope>NUCLEOTIDE SEQUENCE</scope>
</reference>
<dbReference type="CDD" id="cd00653">
    <property type="entry name" value="RNA_pol_B_RPB2"/>
    <property type="match status" value="1"/>
</dbReference>
<dbReference type="InterPro" id="IPR007641">
    <property type="entry name" value="RNA_pol_Rpb2_7"/>
</dbReference>
<comment type="subcellular location">
    <subcellularLocation>
        <location evidence="8">Plastid</location>
        <location evidence="8">Chloroplast</location>
    </subcellularLocation>
</comment>
<keyword evidence="5 8" id="KW-0548">Nucleotidyltransferase</keyword>
<dbReference type="Pfam" id="PF04561">
    <property type="entry name" value="RNA_pol_Rpb2_2"/>
    <property type="match status" value="1"/>
</dbReference>
<dbReference type="Gene3D" id="3.90.1110.10">
    <property type="entry name" value="RNA polymerase Rpb2, domain 2"/>
    <property type="match status" value="1"/>
</dbReference>
<dbReference type="Gene3D" id="2.40.50.100">
    <property type="match status" value="1"/>
</dbReference>
<dbReference type="Gene3D" id="2.40.50.150">
    <property type="match status" value="1"/>
</dbReference>
<dbReference type="GO" id="GO:0000428">
    <property type="term" value="C:DNA-directed RNA polymerase complex"/>
    <property type="evidence" value="ECO:0007669"/>
    <property type="project" value="UniProtKB-KW"/>
</dbReference>
<dbReference type="Pfam" id="PF04565">
    <property type="entry name" value="RNA_pol_Rpb2_3"/>
    <property type="match status" value="1"/>
</dbReference>
<dbReference type="InterPro" id="IPR007120">
    <property type="entry name" value="DNA-dir_RNAP_su2_dom"/>
</dbReference>
<dbReference type="EMBL" id="KX462129">
    <property type="protein sequence ID" value="ARO35047.1"/>
    <property type="molecule type" value="Genomic_DNA"/>
</dbReference>
<feature type="domain" description="RNA polymerase Rpb2" evidence="13">
    <location>
        <begin position="128"/>
        <end position="317"/>
    </location>
</feature>
<comment type="subunit">
    <text evidence="8 10">In plastids the minimal PEP RNA polymerase catalytic core is composed of four subunits: alpha, beta, beta', and beta''. When a (nuclear-encoded) sigma factor is associated with the core the holoenzyme is formed, which can initiate transcription.</text>
</comment>
<dbReference type="InterPro" id="IPR007642">
    <property type="entry name" value="RNA_pol_Rpb2_2"/>
</dbReference>
<proteinExistence type="inferred from homology"/>
<reference evidence="15" key="1">
    <citation type="submission" date="2016-06" db="EMBL/GenBank/DDBJ databases">
        <authorList>
            <person name="Kjaerup R.B."/>
            <person name="Dalgaard T.S."/>
            <person name="Juul-Madsen H.R."/>
        </authorList>
    </citation>
    <scope>NUCLEOTIDE SEQUENCE</scope>
</reference>
<evidence type="ECO:0000256" key="4">
    <source>
        <dbReference type="ARBA" id="ARBA00022679"/>
    </source>
</evidence>
<keyword evidence="15" id="KW-0934">Plastid</keyword>
<dbReference type="InterPro" id="IPR010243">
    <property type="entry name" value="RNA_pol_bsu_bac"/>
</dbReference>
<geneLocation type="chloroplast" evidence="15"/>
<keyword evidence="3 8" id="KW-0240">DNA-directed RNA polymerase</keyword>
<name>A0A2D0WUF4_9ASTR</name>
<dbReference type="PANTHER" id="PTHR20856">
    <property type="entry name" value="DNA-DIRECTED RNA POLYMERASE I SUBUNIT 2"/>
    <property type="match status" value="1"/>
</dbReference>
<dbReference type="GO" id="GO:0003899">
    <property type="term" value="F:DNA-directed RNA polymerase activity"/>
    <property type="evidence" value="ECO:0007669"/>
    <property type="project" value="UniProtKB-UniRule"/>
</dbReference>
<feature type="domain" description="DNA-directed RNA polymerase subunit 2 hybrid-binding" evidence="11">
    <location>
        <begin position="583"/>
        <end position="981"/>
    </location>
</feature>
<organism evidence="15">
    <name type="scientific">Adenophora divaricata</name>
    <dbReference type="NCBI Taxonomy" id="82271"/>
    <lineage>
        <taxon>Eukaryota</taxon>
        <taxon>Viridiplantae</taxon>
        <taxon>Streptophyta</taxon>
        <taxon>Embryophyta</taxon>
        <taxon>Tracheophyta</taxon>
        <taxon>Spermatophyta</taxon>
        <taxon>Magnoliopsida</taxon>
        <taxon>eudicotyledons</taxon>
        <taxon>Gunneridae</taxon>
        <taxon>Pentapetalae</taxon>
        <taxon>asterids</taxon>
        <taxon>campanulids</taxon>
        <taxon>Asterales</taxon>
        <taxon>Campanulaceae</taxon>
        <taxon>Adenophora</taxon>
    </lineage>
</organism>
<dbReference type="Gene3D" id="2.30.150.10">
    <property type="entry name" value="DNA-directed RNA polymerase, beta subunit, external 1 domain"/>
    <property type="match status" value="1"/>
</dbReference>
<dbReference type="SUPFAM" id="SSF64484">
    <property type="entry name" value="beta and beta-prime subunits of DNA dependent RNA-polymerase"/>
    <property type="match status" value="1"/>
</dbReference>
<dbReference type="GO" id="GO:0003677">
    <property type="term" value="F:DNA binding"/>
    <property type="evidence" value="ECO:0007669"/>
    <property type="project" value="UniProtKB-UniRule"/>
</dbReference>
<dbReference type="PROSITE" id="PS01166">
    <property type="entry name" value="RNA_POL_BETA"/>
    <property type="match status" value="1"/>
</dbReference>
<dbReference type="Pfam" id="PF00562">
    <property type="entry name" value="RNA_pol_Rpb2_6"/>
    <property type="match status" value="1"/>
</dbReference>
<dbReference type="RefSeq" id="YP_009441070.1">
    <property type="nucleotide sequence ID" value="NC_036221.1"/>
</dbReference>
<dbReference type="InterPro" id="IPR015712">
    <property type="entry name" value="DNA-dir_RNA_pol_su2"/>
</dbReference>
<sequence>MLRDQNEGMFTIPGFNQIQFEGFCRFLDQGLIEELSNFGTIEDPDQKMEFRLFKETYQVVEPLIKERDAVYELLTYSSEFYVSAGLISKIGRGMQKQTISIGNIPLMNSLGTSIVNGIYRIVINQILQSPGIYFRSELDQNGIASYTGTIISDWGGRSELEIDRKERIWARVSRNQKISILVLSSAMGSSLREILKNVCYPEIFLSFLNNNDDEIIYIGSKENAVLEFYQQFTGVGGDLIFSESLYKELQKKFFQQKCELGRIGRRNMNRRLNLDIPQNNIFLLPRDILAAVDGLIGMKLGMGRIDDMNHLKNKRIRSVGDLLQDQFGLALVRLEKVVESTMYRALRHKVRPRPQNLVTSPLLTTTYDSFFGLHPLSQVLDQTNPLTQIVHGRKLSSLGPGGVTGRTASFRIRDIHPSHYGRICPIDTSEGINVGLIGSLSLHVRLGRWGSLESPFYEISKRSKGARMLYLSPGQDEYYMVASGNSLALNHGIQEEQVVPARYCQEFLTCAWEEVHLRSIFSFQDFSIGASLIPFIEHNDANRALMSSNMQRQAVPLSRSEKCIVGTGLEGQVALDSGALALAQHEGKVIYTDTDKIFFSDNGDILSLPLVMYQRSNKNTCIHQKPQVQRGKCIKKGQILASGTATVGGELALGKNVLVAYMPWEGYNFEDAVLISERLVYEDIYTSFHIRKYEIQTYVTSEGPERVTNEIPHLEAYLLRNLDKNGIVMLGSWVEEGDILVGKLTPQMVNESAYTPEDRLLRAILGIEVSTSKETCLKLPIGGRGRVIDVRWIQKRVGSSYNPETIRVYISQKREIKVGDKVAGRHGNKGIISKILPRQDMPYLQDGRPVDMVFNPLGVPSRMNVGQIFESLLGLAGGLLDRHYRIGPFDERYEQEASRKLVFSELYEAGKQTSNPWVFEPEYPGKSKIFDGRTGDPFEQPVLIGKPYILKLIHQVDDKIHGRSSGPYALVTQQPLRGRAKKGGQRVGEMEVWALEGFGVAHILQEMLTYKSDHIKARQEVVGTTISGGTIRNPEDAPESFRLLVRELRSLALDLNHFLVSEKNFQINRKEA</sequence>
<comment type="similarity">
    <text evidence="2 8 9">Belongs to the RNA polymerase beta chain family.</text>
</comment>
<evidence type="ECO:0000256" key="1">
    <source>
        <dbReference type="ARBA" id="ARBA00004026"/>
    </source>
</evidence>